<name>A0A0P1IJZ4_9RHOB</name>
<reference evidence="2" key="1">
    <citation type="submission" date="2015-09" db="EMBL/GenBank/DDBJ databases">
        <authorList>
            <person name="Rodrigo-Torres L."/>
            <person name="Arahal D.R."/>
        </authorList>
    </citation>
    <scope>NUCLEOTIDE SEQUENCE [LARGE SCALE GENOMIC DNA]</scope>
    <source>
        <strain evidence="2">CECT 5091</strain>
    </source>
</reference>
<gene>
    <name evidence="1" type="ORF">RUE5091_04162</name>
</gene>
<keyword evidence="2" id="KW-1185">Reference proteome</keyword>
<dbReference type="RefSeq" id="WP_207383756.1">
    <property type="nucleotide sequence ID" value="NZ_CYUD01000018.1"/>
</dbReference>
<dbReference type="Proteomes" id="UP000051260">
    <property type="component" value="Unassembled WGS sequence"/>
</dbReference>
<organism evidence="1 2">
    <name type="scientific">Ruegeria denitrificans</name>
    <dbReference type="NCBI Taxonomy" id="1715692"/>
    <lineage>
        <taxon>Bacteria</taxon>
        <taxon>Pseudomonadati</taxon>
        <taxon>Pseudomonadota</taxon>
        <taxon>Alphaproteobacteria</taxon>
        <taxon>Rhodobacterales</taxon>
        <taxon>Roseobacteraceae</taxon>
        <taxon>Ruegeria</taxon>
    </lineage>
</organism>
<sequence length="47" mass="5531">MAERGVRGVVSPVMRMAMKFADPTVCPTYYYHYVHLRLLKQDLQDGW</sequence>
<proteinExistence type="predicted"/>
<protein>
    <submittedName>
        <fullName evidence="1">Uncharacterized protein</fullName>
    </submittedName>
</protein>
<dbReference type="EMBL" id="CYUD01000018">
    <property type="protein sequence ID" value="CUK17801.1"/>
    <property type="molecule type" value="Genomic_DNA"/>
</dbReference>
<evidence type="ECO:0000313" key="2">
    <source>
        <dbReference type="Proteomes" id="UP000051260"/>
    </source>
</evidence>
<evidence type="ECO:0000313" key="1">
    <source>
        <dbReference type="EMBL" id="CUK17801.1"/>
    </source>
</evidence>
<dbReference type="AlphaFoldDB" id="A0A0P1IJZ4"/>
<accession>A0A0P1IJZ4</accession>